<keyword evidence="2" id="KW-0812">Transmembrane</keyword>
<feature type="compositionally biased region" description="Polar residues" evidence="1">
    <location>
        <begin position="150"/>
        <end position="161"/>
    </location>
</feature>
<name>A0AAD5FR79_SILAS</name>
<organism evidence="3 4">
    <name type="scientific">Silurus asotus</name>
    <name type="common">Amur catfish</name>
    <name type="synonym">Parasilurus asotus</name>
    <dbReference type="NCBI Taxonomy" id="30991"/>
    <lineage>
        <taxon>Eukaryota</taxon>
        <taxon>Metazoa</taxon>
        <taxon>Chordata</taxon>
        <taxon>Craniata</taxon>
        <taxon>Vertebrata</taxon>
        <taxon>Euteleostomi</taxon>
        <taxon>Actinopterygii</taxon>
        <taxon>Neopterygii</taxon>
        <taxon>Teleostei</taxon>
        <taxon>Ostariophysi</taxon>
        <taxon>Siluriformes</taxon>
        <taxon>Siluridae</taxon>
        <taxon>Silurus</taxon>
    </lineage>
</organism>
<feature type="compositionally biased region" description="Basic and acidic residues" evidence="1">
    <location>
        <begin position="192"/>
        <end position="209"/>
    </location>
</feature>
<keyword evidence="2" id="KW-1133">Transmembrane helix</keyword>
<proteinExistence type="predicted"/>
<dbReference type="EMBL" id="MU551550">
    <property type="protein sequence ID" value="KAI5625631.1"/>
    <property type="molecule type" value="Genomic_DNA"/>
</dbReference>
<evidence type="ECO:0000256" key="1">
    <source>
        <dbReference type="SAM" id="MobiDB-lite"/>
    </source>
</evidence>
<dbReference type="Proteomes" id="UP001205998">
    <property type="component" value="Unassembled WGS sequence"/>
</dbReference>
<comment type="caution">
    <text evidence="3">The sequence shown here is derived from an EMBL/GenBank/DDBJ whole genome shotgun (WGS) entry which is preliminary data.</text>
</comment>
<reference evidence="3" key="1">
    <citation type="submission" date="2018-07" db="EMBL/GenBank/DDBJ databases">
        <title>Comparative genomics of catfishes provides insights into carnivory and benthic adaptation.</title>
        <authorList>
            <person name="Zhang Y."/>
            <person name="Wang D."/>
            <person name="Peng Z."/>
            <person name="Zheng S."/>
            <person name="Shao F."/>
            <person name="Tao W."/>
        </authorList>
    </citation>
    <scope>NUCLEOTIDE SEQUENCE</scope>
    <source>
        <strain evidence="3">Chongqing</strain>
    </source>
</reference>
<accession>A0AAD5FR79</accession>
<gene>
    <name evidence="3" type="ORF">C0J50_14845</name>
</gene>
<evidence type="ECO:0000313" key="3">
    <source>
        <dbReference type="EMBL" id="KAI5625631.1"/>
    </source>
</evidence>
<evidence type="ECO:0000256" key="2">
    <source>
        <dbReference type="SAM" id="Phobius"/>
    </source>
</evidence>
<protein>
    <submittedName>
        <fullName evidence="3">Uncharacterized protein</fullName>
    </submittedName>
</protein>
<evidence type="ECO:0000313" key="4">
    <source>
        <dbReference type="Proteomes" id="UP001205998"/>
    </source>
</evidence>
<keyword evidence="4" id="KW-1185">Reference proteome</keyword>
<feature type="transmembrane region" description="Helical" evidence="2">
    <location>
        <begin position="12"/>
        <end position="33"/>
    </location>
</feature>
<sequence length="229" mass="25820">MSLLDTVPFWGYRYVIGICAGLAAFSASFYISFSHFANAASLRLGNCSQLRKTGNTLFFLIGLNEPRVLRKPGAFDPTVHLKWHDERQWHVRRPHRSALPLVFVHDGALGAPGDDRRHHPGLPRHVPPAQEQDEEAQDTESARGVRTRQRPPQSRARQTGDQALRNGETHGGAEKRCERETIGSRSRRGRRHSGDKVRGHYETYESDARRSPVGIRRGVLIDRVAIPII</sequence>
<feature type="region of interest" description="Disordered" evidence="1">
    <location>
        <begin position="110"/>
        <end position="209"/>
    </location>
</feature>
<dbReference type="AlphaFoldDB" id="A0AAD5FR79"/>
<keyword evidence="2" id="KW-0472">Membrane</keyword>
<feature type="compositionally biased region" description="Basic and acidic residues" evidence="1">
    <location>
        <begin position="167"/>
        <end position="182"/>
    </location>
</feature>